<dbReference type="InterPro" id="IPR023614">
    <property type="entry name" value="Porin_dom_sf"/>
</dbReference>
<organism evidence="2 3">
    <name type="scientific">Sunxiuqinia elliptica</name>
    <dbReference type="NCBI Taxonomy" id="655355"/>
    <lineage>
        <taxon>Bacteria</taxon>
        <taxon>Pseudomonadati</taxon>
        <taxon>Bacteroidota</taxon>
        <taxon>Bacteroidia</taxon>
        <taxon>Marinilabiliales</taxon>
        <taxon>Prolixibacteraceae</taxon>
        <taxon>Sunxiuqinia</taxon>
    </lineage>
</organism>
<dbReference type="EMBL" id="FONW01000001">
    <property type="protein sequence ID" value="SFE59264.1"/>
    <property type="molecule type" value="Genomic_DNA"/>
</dbReference>
<dbReference type="Proteomes" id="UP000198964">
    <property type="component" value="Unassembled WGS sequence"/>
</dbReference>
<dbReference type="RefSeq" id="WP_139218186.1">
    <property type="nucleotide sequence ID" value="NZ_FONW01000001.1"/>
</dbReference>
<keyword evidence="1" id="KW-0732">Signal</keyword>
<dbReference type="Gene3D" id="2.40.160.10">
    <property type="entry name" value="Porin"/>
    <property type="match status" value="1"/>
</dbReference>
<dbReference type="SUPFAM" id="SSF56935">
    <property type="entry name" value="Porins"/>
    <property type="match status" value="1"/>
</dbReference>
<proteinExistence type="predicted"/>
<name>A0A1I2BT76_9BACT</name>
<evidence type="ECO:0000256" key="1">
    <source>
        <dbReference type="SAM" id="SignalP"/>
    </source>
</evidence>
<dbReference type="STRING" id="655355.SAMN05216283_101505"/>
<feature type="chain" id="PRO_5011623863" description="Porin" evidence="1">
    <location>
        <begin position="23"/>
        <end position="326"/>
    </location>
</feature>
<sequence length="326" mass="36490">MKKGSLLLLAMLCLVVTGMSQSNEFKPGGKPFMKIFSNYHATFSDGESVSAFELNRLYLGYEYNFSEKFSAKANLDIGDPGAGSLEMTAYVKNAYMKYQEDKFSVHFGLIPTTQFKVQEKAWGYRYIEKSFQDAYKFNSSADLGVSVAYRFSDLLSADLSFVNGEGYKRLQADSTFRTGFGVTLTPDDKVTGRVYYDFISKEETQSSLAALISYVEDEFSLAAEYNSQFNVGFNEDRTLSGTSIYGTLKAASKVKVYARFDYLTSNTLDGASNDWNVSRDGQLYIAGLEYAPVKGVKLAPNFRGWNPADDNQKFSTSLFLNCEIKF</sequence>
<accession>A0A1I2BT76</accession>
<reference evidence="2 3" key="1">
    <citation type="submission" date="2016-10" db="EMBL/GenBank/DDBJ databases">
        <authorList>
            <person name="de Groot N.N."/>
        </authorList>
    </citation>
    <scope>NUCLEOTIDE SEQUENCE [LARGE SCALE GENOMIC DNA]</scope>
    <source>
        <strain evidence="2 3">CGMCC 1.9156</strain>
    </source>
</reference>
<evidence type="ECO:0000313" key="3">
    <source>
        <dbReference type="Proteomes" id="UP000198964"/>
    </source>
</evidence>
<gene>
    <name evidence="2" type="ORF">SAMN05216283_101505</name>
</gene>
<evidence type="ECO:0008006" key="4">
    <source>
        <dbReference type="Google" id="ProtNLM"/>
    </source>
</evidence>
<keyword evidence="3" id="KW-1185">Reference proteome</keyword>
<evidence type="ECO:0000313" key="2">
    <source>
        <dbReference type="EMBL" id="SFE59264.1"/>
    </source>
</evidence>
<dbReference type="AlphaFoldDB" id="A0A1I2BT76"/>
<feature type="signal peptide" evidence="1">
    <location>
        <begin position="1"/>
        <end position="22"/>
    </location>
</feature>
<protein>
    <recommendedName>
        <fullName evidence="4">Porin</fullName>
    </recommendedName>
</protein>